<name>A0A377XFS8_KLEPN</name>
<accession>A0A377XFS8</accession>
<dbReference type="Proteomes" id="UP000254340">
    <property type="component" value="Unassembled WGS sequence"/>
</dbReference>
<evidence type="ECO:0000313" key="1">
    <source>
        <dbReference type="EMBL" id="STT82403.1"/>
    </source>
</evidence>
<evidence type="ECO:0000313" key="2">
    <source>
        <dbReference type="Proteomes" id="UP000254340"/>
    </source>
</evidence>
<reference evidence="1 2" key="1">
    <citation type="submission" date="2018-06" db="EMBL/GenBank/DDBJ databases">
        <authorList>
            <consortium name="Pathogen Informatics"/>
            <person name="Doyle S."/>
        </authorList>
    </citation>
    <scope>NUCLEOTIDE SEQUENCE [LARGE SCALE GENOMIC DNA]</scope>
    <source>
        <strain evidence="1 2">NCTC5047</strain>
    </source>
</reference>
<dbReference type="EMBL" id="UGLH01000006">
    <property type="protein sequence ID" value="STT82403.1"/>
    <property type="molecule type" value="Genomic_DNA"/>
</dbReference>
<dbReference type="AlphaFoldDB" id="A0A377XFS8"/>
<sequence length="164" mass="18050">MSVCQNRPPRRAQPAYSEITIALWCSICARTAKWGADALRRRENAGHLSELLAVDDQRYVINTFIFPTSLQKSQADPQHSWCSLKANTLSVLIQHGSENLHHLPVNFLIISSCHAVAEDSTISCGSQRILACRRRSVSAGTFSLLVFCAAINLEQLSGTGTPRT</sequence>
<organism evidence="1 2">
    <name type="scientific">Klebsiella pneumoniae</name>
    <dbReference type="NCBI Taxonomy" id="573"/>
    <lineage>
        <taxon>Bacteria</taxon>
        <taxon>Pseudomonadati</taxon>
        <taxon>Pseudomonadota</taxon>
        <taxon>Gammaproteobacteria</taxon>
        <taxon>Enterobacterales</taxon>
        <taxon>Enterobacteriaceae</taxon>
        <taxon>Klebsiella/Raoultella group</taxon>
        <taxon>Klebsiella</taxon>
        <taxon>Klebsiella pneumoniae complex</taxon>
    </lineage>
</organism>
<gene>
    <name evidence="1" type="ORF">NCTC5047_03370</name>
</gene>
<protein>
    <submittedName>
        <fullName evidence="1">Uncharacterized protein</fullName>
    </submittedName>
</protein>
<proteinExistence type="predicted"/>